<gene>
    <name evidence="1" type="ORF">EV688_11927</name>
</gene>
<dbReference type="RefSeq" id="WP_117319395.1">
    <property type="nucleotide sequence ID" value="NZ_QQSW01000025.1"/>
</dbReference>
<dbReference type="EMBL" id="SLWX01000019">
    <property type="protein sequence ID" value="TCO72226.1"/>
    <property type="molecule type" value="Genomic_DNA"/>
</dbReference>
<organism evidence="1 2">
    <name type="scientific">Chromatocurvus halotolerans</name>
    <dbReference type="NCBI Taxonomy" id="1132028"/>
    <lineage>
        <taxon>Bacteria</taxon>
        <taxon>Pseudomonadati</taxon>
        <taxon>Pseudomonadota</taxon>
        <taxon>Gammaproteobacteria</taxon>
        <taxon>Cellvibrionales</taxon>
        <taxon>Halieaceae</taxon>
        <taxon>Chromatocurvus</taxon>
    </lineage>
</organism>
<name>A0A4R2KN57_9GAMM</name>
<proteinExistence type="predicted"/>
<dbReference type="Proteomes" id="UP000294980">
    <property type="component" value="Unassembled WGS sequence"/>
</dbReference>
<accession>A0A4R2KN57</accession>
<keyword evidence="2" id="KW-1185">Reference proteome</keyword>
<dbReference type="OrthoDB" id="5500241at2"/>
<evidence type="ECO:0000313" key="1">
    <source>
        <dbReference type="EMBL" id="TCO72226.1"/>
    </source>
</evidence>
<reference evidence="1 2" key="1">
    <citation type="submission" date="2019-03" db="EMBL/GenBank/DDBJ databases">
        <title>Genomic Encyclopedia of Type Strains, Phase IV (KMG-IV): sequencing the most valuable type-strain genomes for metagenomic binning, comparative biology and taxonomic classification.</title>
        <authorList>
            <person name="Goeker M."/>
        </authorList>
    </citation>
    <scope>NUCLEOTIDE SEQUENCE [LARGE SCALE GENOMIC DNA]</scope>
    <source>
        <strain evidence="1 2">DSM 23344</strain>
    </source>
</reference>
<sequence>MSSRDFEGFSTSALAKRLQLPIQQLFATLRDYGWIERRADTWMLTAKGEFEGGQYHTSKRYGRYIVWPSSLAEHPLLLAIESNQRITGAALCRYYPHLRPREVNRALAELGLQQHTLLGWELTPLGRHFSGQQEESDDSGSLYVSWPHEIIDDPVVHRELSRHSAFGAPPVDDSIMPDLFSSGAQAEARGYPAVDGHCLNTPLQMQVCNWLYLAQLAHAHRRALPTEEDLVADFYLPGAAVYIDCWEENVPAMELSGRLRKRECYDELKLRYLEVNARDAERLDELIGRRLLAYGVRY</sequence>
<evidence type="ECO:0000313" key="2">
    <source>
        <dbReference type="Proteomes" id="UP000294980"/>
    </source>
</evidence>
<comment type="caution">
    <text evidence="1">The sequence shown here is derived from an EMBL/GenBank/DDBJ whole genome shotgun (WGS) entry which is preliminary data.</text>
</comment>
<protein>
    <submittedName>
        <fullName evidence="1">Uncharacterized protein</fullName>
    </submittedName>
</protein>
<dbReference type="AlphaFoldDB" id="A0A4R2KN57"/>